<dbReference type="GO" id="GO:0032259">
    <property type="term" value="P:methylation"/>
    <property type="evidence" value="ECO:0007669"/>
    <property type="project" value="UniProtKB-KW"/>
</dbReference>
<dbReference type="GO" id="GO:0035242">
    <property type="term" value="F:protein-arginine omega-N asymmetric methyltransferase activity"/>
    <property type="evidence" value="ECO:0007669"/>
    <property type="project" value="UniProtKB-EC"/>
</dbReference>
<reference evidence="2" key="1">
    <citation type="journal article" date="2023" name="Genome Biol. Evol.">
        <title>First Whole Genome Sequence and Flow Cytometry Genome Size Data for the Lichen-Forming Fungus Ramalina farinacea (Ascomycota).</title>
        <authorList>
            <person name="Llewellyn T."/>
            <person name="Mian S."/>
            <person name="Hill R."/>
            <person name="Leitch I.J."/>
            <person name="Gaya E."/>
        </authorList>
    </citation>
    <scope>NUCLEOTIDE SEQUENCE</scope>
    <source>
        <strain evidence="2">LIQ254RAFAR</strain>
    </source>
</reference>
<evidence type="ECO:0000256" key="1">
    <source>
        <dbReference type="SAM" id="MobiDB-lite"/>
    </source>
</evidence>
<keyword evidence="2" id="KW-0689">Ribosomal protein</keyword>
<organism evidence="2 3">
    <name type="scientific">Ramalina farinacea</name>
    <dbReference type="NCBI Taxonomy" id="258253"/>
    <lineage>
        <taxon>Eukaryota</taxon>
        <taxon>Fungi</taxon>
        <taxon>Dikarya</taxon>
        <taxon>Ascomycota</taxon>
        <taxon>Pezizomycotina</taxon>
        <taxon>Lecanoromycetes</taxon>
        <taxon>OSLEUM clade</taxon>
        <taxon>Lecanoromycetidae</taxon>
        <taxon>Lecanorales</taxon>
        <taxon>Lecanorineae</taxon>
        <taxon>Ramalinaceae</taxon>
        <taxon>Ramalina</taxon>
    </lineage>
</organism>
<keyword evidence="2" id="KW-0808">Transferase</keyword>
<feature type="region of interest" description="Disordered" evidence="1">
    <location>
        <begin position="1"/>
        <end position="22"/>
    </location>
</feature>
<accession>A0AA43QNA6</accession>
<keyword evidence="2" id="KW-0489">Methyltransferase</keyword>
<dbReference type="SUPFAM" id="SSF57667">
    <property type="entry name" value="beta-beta-alpha zinc fingers"/>
    <property type="match status" value="1"/>
</dbReference>
<dbReference type="EC" id="2.1.1.319" evidence="2"/>
<keyword evidence="2" id="KW-0687">Ribonucleoprotein</keyword>
<sequence length="72" mass="8388">MVDHKSESSEDEEDILDLKNDEGWEDVEPDIEHVDFVSLFSDANFDNLPDMLAHMKKKYDFDLAKVKLDLSE</sequence>
<dbReference type="Proteomes" id="UP001161017">
    <property type="component" value="Unassembled WGS sequence"/>
</dbReference>
<dbReference type="AlphaFoldDB" id="A0AA43QNA6"/>
<name>A0AA43QNA6_9LECA</name>
<evidence type="ECO:0000313" key="2">
    <source>
        <dbReference type="EMBL" id="MDI1487415.1"/>
    </source>
</evidence>
<dbReference type="InterPro" id="IPR036236">
    <property type="entry name" value="Znf_C2H2_sf"/>
</dbReference>
<keyword evidence="3" id="KW-1185">Reference proteome</keyword>
<gene>
    <name evidence="2" type="primary">rmt3_1</name>
    <name evidence="2" type="ORF">OHK93_006685</name>
</gene>
<dbReference type="EMBL" id="JAPUFD010000005">
    <property type="protein sequence ID" value="MDI1487415.1"/>
    <property type="molecule type" value="Genomic_DNA"/>
</dbReference>
<dbReference type="GO" id="GO:0005840">
    <property type="term" value="C:ribosome"/>
    <property type="evidence" value="ECO:0007669"/>
    <property type="project" value="UniProtKB-KW"/>
</dbReference>
<protein>
    <submittedName>
        <fullName evidence="2">Ribosomal protein arginine N-methyltransferase rmt3</fullName>
        <ecNumber evidence="2">2.1.1.319</ecNumber>
    </submittedName>
</protein>
<evidence type="ECO:0000313" key="3">
    <source>
        <dbReference type="Proteomes" id="UP001161017"/>
    </source>
</evidence>
<proteinExistence type="predicted"/>
<comment type="caution">
    <text evidence="2">The sequence shown here is derived from an EMBL/GenBank/DDBJ whole genome shotgun (WGS) entry which is preliminary data.</text>
</comment>